<dbReference type="GO" id="GO:0008270">
    <property type="term" value="F:zinc ion binding"/>
    <property type="evidence" value="ECO:0007669"/>
    <property type="project" value="InterPro"/>
</dbReference>
<dbReference type="CDD" id="cd12148">
    <property type="entry name" value="fungal_TF_MHR"/>
    <property type="match status" value="1"/>
</dbReference>
<comment type="caution">
    <text evidence="6">The sequence shown here is derived from an EMBL/GenBank/DDBJ whole genome shotgun (WGS) entry which is preliminary data.</text>
</comment>
<feature type="non-terminal residue" evidence="6">
    <location>
        <position position="1"/>
    </location>
</feature>
<feature type="non-terminal residue" evidence="6">
    <location>
        <position position="629"/>
    </location>
</feature>
<dbReference type="GO" id="GO:0006351">
    <property type="term" value="P:DNA-templated transcription"/>
    <property type="evidence" value="ECO:0007669"/>
    <property type="project" value="InterPro"/>
</dbReference>
<dbReference type="Pfam" id="PF04082">
    <property type="entry name" value="Fungal_trans"/>
    <property type="match status" value="1"/>
</dbReference>
<keyword evidence="2" id="KW-0479">Metal-binding</keyword>
<protein>
    <recommendedName>
        <fullName evidence="8">Zn(2)-C6 fungal-type domain-containing protein</fullName>
    </recommendedName>
</protein>
<keyword evidence="7" id="KW-1185">Reference proteome</keyword>
<organism evidence="6 7">
    <name type="scientific">Macrolepiota fuliginosa MF-IS2</name>
    <dbReference type="NCBI Taxonomy" id="1400762"/>
    <lineage>
        <taxon>Eukaryota</taxon>
        <taxon>Fungi</taxon>
        <taxon>Dikarya</taxon>
        <taxon>Basidiomycota</taxon>
        <taxon>Agaricomycotina</taxon>
        <taxon>Agaricomycetes</taxon>
        <taxon>Agaricomycetidae</taxon>
        <taxon>Agaricales</taxon>
        <taxon>Agaricineae</taxon>
        <taxon>Agaricaceae</taxon>
        <taxon>Macrolepiota</taxon>
    </lineage>
</organism>
<dbReference type="AlphaFoldDB" id="A0A9P5X600"/>
<dbReference type="PROSITE" id="PS50048">
    <property type="entry name" value="ZN2_CY6_FUNGAL_2"/>
    <property type="match status" value="1"/>
</dbReference>
<dbReference type="EMBL" id="MU151354">
    <property type="protein sequence ID" value="KAF9444705.1"/>
    <property type="molecule type" value="Genomic_DNA"/>
</dbReference>
<dbReference type="PROSITE" id="PS51379">
    <property type="entry name" value="4FE4S_FER_2"/>
    <property type="match status" value="1"/>
</dbReference>
<dbReference type="SMART" id="SM00066">
    <property type="entry name" value="GAL4"/>
    <property type="match status" value="1"/>
</dbReference>
<dbReference type="CDD" id="cd00067">
    <property type="entry name" value="GAL4"/>
    <property type="match status" value="1"/>
</dbReference>
<dbReference type="OrthoDB" id="424974at2759"/>
<proteinExistence type="predicted"/>
<dbReference type="Proteomes" id="UP000807342">
    <property type="component" value="Unassembled WGS sequence"/>
</dbReference>
<evidence type="ECO:0000256" key="2">
    <source>
        <dbReference type="ARBA" id="ARBA00022723"/>
    </source>
</evidence>
<evidence type="ECO:0008006" key="8">
    <source>
        <dbReference type="Google" id="ProtNLM"/>
    </source>
</evidence>
<dbReference type="GO" id="GO:0005634">
    <property type="term" value="C:nucleus"/>
    <property type="evidence" value="ECO:0007669"/>
    <property type="project" value="UniProtKB-SubCell"/>
</dbReference>
<evidence type="ECO:0000259" key="4">
    <source>
        <dbReference type="PROSITE" id="PS50048"/>
    </source>
</evidence>
<evidence type="ECO:0000256" key="3">
    <source>
        <dbReference type="ARBA" id="ARBA00023242"/>
    </source>
</evidence>
<dbReference type="PANTHER" id="PTHR31001:SF56">
    <property type="entry name" value="ZN(2)-C6 FUNGAL-TYPE DOMAIN-CONTAINING PROTEIN"/>
    <property type="match status" value="1"/>
</dbReference>
<name>A0A9P5X600_9AGAR</name>
<dbReference type="InterPro" id="IPR007219">
    <property type="entry name" value="XnlR_reg_dom"/>
</dbReference>
<dbReference type="Gene3D" id="4.10.240.10">
    <property type="entry name" value="Zn(2)-C6 fungal-type DNA-binding domain"/>
    <property type="match status" value="1"/>
</dbReference>
<dbReference type="PANTHER" id="PTHR31001">
    <property type="entry name" value="UNCHARACTERIZED TRANSCRIPTIONAL REGULATORY PROTEIN"/>
    <property type="match status" value="1"/>
</dbReference>
<dbReference type="SUPFAM" id="SSF57701">
    <property type="entry name" value="Zn2/Cys6 DNA-binding domain"/>
    <property type="match status" value="1"/>
</dbReference>
<dbReference type="InterPro" id="IPR017896">
    <property type="entry name" value="4Fe4S_Fe-S-bd"/>
</dbReference>
<sequence>KRGTLRLNCAECRRLKLRCDRAIPCNSCVRRGCGAICPDGSLTMGQGNRFVLASTEELHQKNLELAYRIRDLEDALQGLYPQISTETHPLLSPELLKIKMPLQREPPALQDINPSAYNKDITIRNTSEAIGFMSIPTPGKSKFYGHTANSYVSSCNSLHEREEETHGIFANLQSVLPREILQKASVMSISPHLPDDDAGIQDLLRYLPSSTIAYELRTIYYSHAAWMYSPISVETFDAHVYSRFYGFEGGRSPLPGDDSMAHKLSLMFMVLAIGSLMDATLPAYSLEAEQYYQLARAALFHKSIFDAPTLDVVRALFLMSYYLFLADRHGTATEARWLIMGIAVKITQSVSRYQSDGRYWNFSVTEVQSRREIFWEMFTYDSLQCFTFGRPPSFIVSHIDCKLPYLDSENSGEQAFHAWKHQFSSECMTLLHSQAFGVGTPTYATVLRLDKKIRAFPIPTVLQVAGGGNPEVQTAGYPNTVTLVLQRHIVLAIRETNLLYLHRGFFIKALNEYPDDPLQSPYSDSVMAAYHSAETIVILMRNLHSQLEVPCTRMWFLWAHLFSCSMILGSIVTRCPFTNLAPCALDQLNSACELFSKAAPGFRATKVLRTMRQLQQKAHWRLEEFRQGR</sequence>
<evidence type="ECO:0000259" key="5">
    <source>
        <dbReference type="PROSITE" id="PS51379"/>
    </source>
</evidence>
<dbReference type="InterPro" id="IPR036864">
    <property type="entry name" value="Zn2-C6_fun-type_DNA-bd_sf"/>
</dbReference>
<dbReference type="GO" id="GO:0003677">
    <property type="term" value="F:DNA binding"/>
    <property type="evidence" value="ECO:0007669"/>
    <property type="project" value="InterPro"/>
</dbReference>
<dbReference type="InterPro" id="IPR050613">
    <property type="entry name" value="Sec_Metabolite_Reg"/>
</dbReference>
<dbReference type="SMART" id="SM00906">
    <property type="entry name" value="Fungal_trans"/>
    <property type="match status" value="1"/>
</dbReference>
<feature type="domain" description="4Fe-4S ferredoxin-type" evidence="5">
    <location>
        <begin position="15"/>
        <end position="47"/>
    </location>
</feature>
<feature type="domain" description="Zn(2)-C6 fungal-type" evidence="4">
    <location>
        <begin position="8"/>
        <end position="37"/>
    </location>
</feature>
<evidence type="ECO:0000313" key="6">
    <source>
        <dbReference type="EMBL" id="KAF9444705.1"/>
    </source>
</evidence>
<evidence type="ECO:0000256" key="1">
    <source>
        <dbReference type="ARBA" id="ARBA00004123"/>
    </source>
</evidence>
<keyword evidence="3" id="KW-0539">Nucleus</keyword>
<evidence type="ECO:0000313" key="7">
    <source>
        <dbReference type="Proteomes" id="UP000807342"/>
    </source>
</evidence>
<gene>
    <name evidence="6" type="ORF">P691DRAFT_636072</name>
</gene>
<dbReference type="InterPro" id="IPR001138">
    <property type="entry name" value="Zn2Cys6_DnaBD"/>
</dbReference>
<dbReference type="GO" id="GO:0000981">
    <property type="term" value="F:DNA-binding transcription factor activity, RNA polymerase II-specific"/>
    <property type="evidence" value="ECO:0007669"/>
    <property type="project" value="InterPro"/>
</dbReference>
<reference evidence="6" key="1">
    <citation type="submission" date="2020-11" db="EMBL/GenBank/DDBJ databases">
        <authorList>
            <consortium name="DOE Joint Genome Institute"/>
            <person name="Ahrendt S."/>
            <person name="Riley R."/>
            <person name="Andreopoulos W."/>
            <person name="Labutti K."/>
            <person name="Pangilinan J."/>
            <person name="Ruiz-Duenas F.J."/>
            <person name="Barrasa J.M."/>
            <person name="Sanchez-Garcia M."/>
            <person name="Camarero S."/>
            <person name="Miyauchi S."/>
            <person name="Serrano A."/>
            <person name="Linde D."/>
            <person name="Babiker R."/>
            <person name="Drula E."/>
            <person name="Ayuso-Fernandez I."/>
            <person name="Pacheco R."/>
            <person name="Padilla G."/>
            <person name="Ferreira P."/>
            <person name="Barriuso J."/>
            <person name="Kellner H."/>
            <person name="Castanera R."/>
            <person name="Alfaro M."/>
            <person name="Ramirez L."/>
            <person name="Pisabarro A.G."/>
            <person name="Kuo A."/>
            <person name="Tritt A."/>
            <person name="Lipzen A."/>
            <person name="He G."/>
            <person name="Yan M."/>
            <person name="Ng V."/>
            <person name="Cullen D."/>
            <person name="Martin F."/>
            <person name="Rosso M.-N."/>
            <person name="Henrissat B."/>
            <person name="Hibbett D."/>
            <person name="Martinez A.T."/>
            <person name="Grigoriev I.V."/>
        </authorList>
    </citation>
    <scope>NUCLEOTIDE SEQUENCE</scope>
    <source>
        <strain evidence="6">MF-IS2</strain>
    </source>
</reference>
<comment type="subcellular location">
    <subcellularLocation>
        <location evidence="1">Nucleus</location>
    </subcellularLocation>
</comment>
<accession>A0A9P5X600</accession>